<evidence type="ECO:0000313" key="3">
    <source>
        <dbReference type="Proteomes" id="UP000191931"/>
    </source>
</evidence>
<dbReference type="AlphaFoldDB" id="A0A1W1H7M1"/>
<name>A0A1W1H7M1_9BACT</name>
<gene>
    <name evidence="2" type="ORF">MTBBW1_1380019</name>
</gene>
<dbReference type="Pfam" id="PF01551">
    <property type="entry name" value="Peptidase_M23"/>
    <property type="match status" value="1"/>
</dbReference>
<reference evidence="2 3" key="1">
    <citation type="submission" date="2017-03" db="EMBL/GenBank/DDBJ databases">
        <authorList>
            <person name="Afonso C.L."/>
            <person name="Miller P.J."/>
            <person name="Scott M.A."/>
            <person name="Spackman E."/>
            <person name="Goraichik I."/>
            <person name="Dimitrov K.M."/>
            <person name="Suarez D.L."/>
            <person name="Swayne D.E."/>
        </authorList>
    </citation>
    <scope>NUCLEOTIDE SEQUENCE [LARGE SCALE GENOMIC DNA]</scope>
    <source>
        <strain evidence="2">PRJEB14757</strain>
    </source>
</reference>
<protein>
    <submittedName>
        <fullName evidence="2">Peptidase M23</fullName>
    </submittedName>
</protein>
<keyword evidence="3" id="KW-1185">Reference proteome</keyword>
<evidence type="ECO:0000259" key="1">
    <source>
        <dbReference type="Pfam" id="PF01551"/>
    </source>
</evidence>
<dbReference type="SUPFAM" id="SSF51261">
    <property type="entry name" value="Duplicated hybrid motif"/>
    <property type="match status" value="1"/>
</dbReference>
<dbReference type="InterPro" id="IPR016047">
    <property type="entry name" value="M23ase_b-sheet_dom"/>
</dbReference>
<proteinExistence type="predicted"/>
<dbReference type="Proteomes" id="UP000191931">
    <property type="component" value="Unassembled WGS sequence"/>
</dbReference>
<dbReference type="RefSeq" id="WP_080804830.1">
    <property type="nucleotide sequence ID" value="NZ_LT828549.1"/>
</dbReference>
<sequence>MRYPYIAYSDKVTVHPLFKWLTGEPFVISMAAGSDLYDQVDLLNQRAFQEWLDKKIDRNSPHRRDQVPPLHKWGVASYLENREPLLYKYPQMKEEQRYFHLGLDIIVGCGVPLYAPLDAVVKESGYEEGEGNYGGNVLLMHESPFFETFYSLYGHLNRERLPAPGDSFRAGEAFAFIGDFHENGNWFYHTHLQVITQKGYEQGFVSKGYCSAEDLKVIDTLCPSPLLLFKT</sequence>
<dbReference type="InterPro" id="IPR011055">
    <property type="entry name" value="Dup_hybrid_motif"/>
</dbReference>
<accession>A0A1W1H7M1</accession>
<dbReference type="OrthoDB" id="9801834at2"/>
<dbReference type="STRING" id="1246637.MTBBW1_1380019"/>
<organism evidence="2 3">
    <name type="scientific">Desulfamplus magnetovallimortis</name>
    <dbReference type="NCBI Taxonomy" id="1246637"/>
    <lineage>
        <taxon>Bacteria</taxon>
        <taxon>Pseudomonadati</taxon>
        <taxon>Thermodesulfobacteriota</taxon>
        <taxon>Desulfobacteria</taxon>
        <taxon>Desulfobacterales</taxon>
        <taxon>Desulfobacteraceae</taxon>
        <taxon>Desulfamplus</taxon>
    </lineage>
</organism>
<dbReference type="CDD" id="cd12797">
    <property type="entry name" value="M23_peptidase"/>
    <property type="match status" value="1"/>
</dbReference>
<feature type="domain" description="M23ase beta-sheet core" evidence="1">
    <location>
        <begin position="99"/>
        <end position="194"/>
    </location>
</feature>
<dbReference type="EMBL" id="FWEV01000044">
    <property type="protein sequence ID" value="SLM28472.1"/>
    <property type="molecule type" value="Genomic_DNA"/>
</dbReference>
<evidence type="ECO:0000313" key="2">
    <source>
        <dbReference type="EMBL" id="SLM28472.1"/>
    </source>
</evidence>
<dbReference type="Gene3D" id="2.70.70.10">
    <property type="entry name" value="Glucose Permease (Domain IIA)"/>
    <property type="match status" value="1"/>
</dbReference>